<dbReference type="SUPFAM" id="SSF56112">
    <property type="entry name" value="Protein kinase-like (PK-like)"/>
    <property type="match status" value="1"/>
</dbReference>
<organism evidence="1 3">
    <name type="scientific">Didymodactylos carnosus</name>
    <dbReference type="NCBI Taxonomy" id="1234261"/>
    <lineage>
        <taxon>Eukaryota</taxon>
        <taxon>Metazoa</taxon>
        <taxon>Spiralia</taxon>
        <taxon>Gnathifera</taxon>
        <taxon>Rotifera</taxon>
        <taxon>Eurotatoria</taxon>
        <taxon>Bdelloidea</taxon>
        <taxon>Philodinida</taxon>
        <taxon>Philodinidae</taxon>
        <taxon>Didymodactylos</taxon>
    </lineage>
</organism>
<name>A0A8S2FV72_9BILA</name>
<accession>A0A8S2FV72</accession>
<dbReference type="AlphaFoldDB" id="A0A8S2FV72"/>
<dbReference type="InterPro" id="IPR011009">
    <property type="entry name" value="Kinase-like_dom_sf"/>
</dbReference>
<evidence type="ECO:0008006" key="4">
    <source>
        <dbReference type="Google" id="ProtNLM"/>
    </source>
</evidence>
<dbReference type="Gene3D" id="1.10.510.10">
    <property type="entry name" value="Transferase(Phosphotransferase) domain 1"/>
    <property type="match status" value="1"/>
</dbReference>
<evidence type="ECO:0000313" key="2">
    <source>
        <dbReference type="EMBL" id="CAF4359383.1"/>
    </source>
</evidence>
<proteinExistence type="predicted"/>
<dbReference type="Gene3D" id="3.30.200.20">
    <property type="entry name" value="Phosphorylase Kinase, domain 1"/>
    <property type="match status" value="1"/>
</dbReference>
<protein>
    <recommendedName>
        <fullName evidence="4">Mitogen-activated protein kinase</fullName>
    </recommendedName>
</protein>
<gene>
    <name evidence="1" type="ORF">OVA965_LOCUS40096</name>
    <name evidence="2" type="ORF">TMI583_LOCUS41492</name>
</gene>
<evidence type="ECO:0000313" key="1">
    <source>
        <dbReference type="EMBL" id="CAF1566235.1"/>
    </source>
</evidence>
<dbReference type="EMBL" id="CAJNOK010042843">
    <property type="protein sequence ID" value="CAF1566235.1"/>
    <property type="molecule type" value="Genomic_DNA"/>
</dbReference>
<reference evidence="1" key="1">
    <citation type="submission" date="2021-02" db="EMBL/GenBank/DDBJ databases">
        <authorList>
            <person name="Nowell W R."/>
        </authorList>
    </citation>
    <scope>NUCLEOTIDE SEQUENCE</scope>
</reference>
<comment type="caution">
    <text evidence="1">The sequence shown here is derived from an EMBL/GenBank/DDBJ whole genome shotgun (WGS) entry which is preliminary data.</text>
</comment>
<dbReference type="Proteomes" id="UP000677228">
    <property type="component" value="Unassembled WGS sequence"/>
</dbReference>
<evidence type="ECO:0000313" key="3">
    <source>
        <dbReference type="Proteomes" id="UP000677228"/>
    </source>
</evidence>
<feature type="non-terminal residue" evidence="1">
    <location>
        <position position="1"/>
    </location>
</feature>
<sequence length="118" mass="13896">SRQYITKHFNNNPPQLRSFEELFPSSPPDDDALDLLTNLLKFNPYKRLTAEQAILHPYFQIYNNNNPTPTSNKLLWIELDHLNTVDDVKKFLFDEAINIRTRLHSQKSITGRKNEIEN</sequence>
<dbReference type="EMBL" id="CAJOBA010065562">
    <property type="protein sequence ID" value="CAF4359383.1"/>
    <property type="molecule type" value="Genomic_DNA"/>
</dbReference>
<dbReference type="Proteomes" id="UP000682733">
    <property type="component" value="Unassembled WGS sequence"/>
</dbReference>